<dbReference type="EC" id="2.7.1.17" evidence="8 10"/>
<dbReference type="HAMAP" id="MF_02220">
    <property type="entry name" value="XylB"/>
    <property type="match status" value="1"/>
</dbReference>
<protein>
    <recommendedName>
        <fullName evidence="8 10">Xylulose kinase</fullName>
        <shortName evidence="8 10">Xylulokinase</shortName>
        <ecNumber evidence="8 10">2.7.1.17</ecNumber>
    </recommendedName>
</protein>
<dbReference type="GO" id="GO:0004856">
    <property type="term" value="F:D-xylulokinase activity"/>
    <property type="evidence" value="ECO:0007669"/>
    <property type="project" value="UniProtKB-UniRule"/>
</dbReference>
<feature type="site" description="Important for activity" evidence="8">
    <location>
        <position position="8"/>
    </location>
</feature>
<keyword evidence="14" id="KW-1185">Reference proteome</keyword>
<dbReference type="GO" id="GO:0005524">
    <property type="term" value="F:ATP binding"/>
    <property type="evidence" value="ECO:0007669"/>
    <property type="project" value="UniProtKB-UniRule"/>
</dbReference>
<dbReference type="PANTHER" id="PTHR43095">
    <property type="entry name" value="SUGAR KINASE"/>
    <property type="match status" value="1"/>
</dbReference>
<dbReference type="InterPro" id="IPR000577">
    <property type="entry name" value="Carb_kinase_FGGY"/>
</dbReference>
<comment type="catalytic activity">
    <reaction evidence="8 10">
        <text>D-xylulose + ATP = D-xylulose 5-phosphate + ADP + H(+)</text>
        <dbReference type="Rhea" id="RHEA:10964"/>
        <dbReference type="ChEBI" id="CHEBI:15378"/>
        <dbReference type="ChEBI" id="CHEBI:17140"/>
        <dbReference type="ChEBI" id="CHEBI:30616"/>
        <dbReference type="ChEBI" id="CHEBI:57737"/>
        <dbReference type="ChEBI" id="CHEBI:456216"/>
        <dbReference type="EC" id="2.7.1.17"/>
    </reaction>
</comment>
<evidence type="ECO:0000256" key="6">
    <source>
        <dbReference type="ARBA" id="ARBA00022840"/>
    </source>
</evidence>
<dbReference type="GO" id="GO:0042732">
    <property type="term" value="P:D-xylose metabolic process"/>
    <property type="evidence" value="ECO:0007669"/>
    <property type="project" value="UniProtKB-KW"/>
</dbReference>
<dbReference type="PIRSF" id="PIRSF000538">
    <property type="entry name" value="GlpK"/>
    <property type="match status" value="1"/>
</dbReference>
<reference evidence="14" key="1">
    <citation type="submission" date="2016-10" db="EMBL/GenBank/DDBJ databases">
        <authorList>
            <person name="Varghese N."/>
            <person name="Submissions S."/>
        </authorList>
    </citation>
    <scope>NUCLEOTIDE SEQUENCE [LARGE SCALE GENOMIC DNA]</scope>
    <source>
        <strain evidence="14">DSM 22530</strain>
    </source>
</reference>
<dbReference type="InterPro" id="IPR043129">
    <property type="entry name" value="ATPase_NBD"/>
</dbReference>
<dbReference type="NCBIfam" id="TIGR01312">
    <property type="entry name" value="XylB"/>
    <property type="match status" value="1"/>
</dbReference>
<sequence>MGYVLGIDLGTSSVKGVLVDRGGVTYQSISKTYPLINEKPGYSEQDPHLWYKKTVELVSELVSKLNGKAEKIEGISFSGQMHGLVLIDDDLNVLRNAILWNDTRTAPQCREIHNTLGKEKLLDITKNRALEGFTLPKLLWVKKNEKGIFDRIKYFLLPKDYLRFRLTGNIQTDYSDAAGTLLLDVANKKWSEEICETFGVNKDICPPLVESHEFCGTITSHFADETGLSSTTKVFAGGADNACGAIGSGVLTNGKALCSIGTSGVMLSYDESGNKDYKGKLHYFNHGKQNAFYSMGVTLSAGYSLQWFQQAFRIDDPLESLFKELDSTLIGAQGLIFTPYLVGERTPYADASIRASFIGMDTFHEKKHFVRAIMEGVTFSLKESLDLLRENNIEVNSIISIGGGSKNNLWLQMQADIFNTRVIKLSNDQGPSLGAAILAAYGCGWYNSLEECAKVFITYEKYYDPIEENVEKYNALYDVYKKVYSRTRDLNRELEIYR</sequence>
<dbReference type="InterPro" id="IPR050406">
    <property type="entry name" value="FGGY_Carb_Kinase"/>
</dbReference>
<accession>A0A1I1W625</accession>
<keyword evidence="7 8" id="KW-0119">Carbohydrate metabolism</keyword>
<dbReference type="SUPFAM" id="SSF53067">
    <property type="entry name" value="Actin-like ATPase domain"/>
    <property type="match status" value="2"/>
</dbReference>
<dbReference type="Gene3D" id="3.30.420.40">
    <property type="match status" value="2"/>
</dbReference>
<name>A0A1I1W625_9BACI</name>
<comment type="function">
    <text evidence="8">Catalyzes the phosphorylation of D-xylulose to D-xylulose 5-phosphate.</text>
</comment>
<feature type="active site" description="Proton acceptor" evidence="8">
    <location>
        <position position="240"/>
    </location>
</feature>
<proteinExistence type="inferred from homology"/>
<dbReference type="PROSITE" id="PS00445">
    <property type="entry name" value="FGGY_KINASES_2"/>
    <property type="match status" value="1"/>
</dbReference>
<evidence type="ECO:0000256" key="7">
    <source>
        <dbReference type="ARBA" id="ARBA00023277"/>
    </source>
</evidence>
<evidence type="ECO:0000259" key="11">
    <source>
        <dbReference type="Pfam" id="PF00370"/>
    </source>
</evidence>
<evidence type="ECO:0000259" key="12">
    <source>
        <dbReference type="Pfam" id="PF02782"/>
    </source>
</evidence>
<dbReference type="AlphaFoldDB" id="A0A1I1W625"/>
<keyword evidence="5 8" id="KW-0418">Kinase</keyword>
<evidence type="ECO:0000256" key="1">
    <source>
        <dbReference type="ARBA" id="ARBA00009156"/>
    </source>
</evidence>
<dbReference type="OrthoDB" id="9805576at2"/>
<feature type="domain" description="Carbohydrate kinase FGGY N-terminal" evidence="11">
    <location>
        <begin position="3"/>
        <end position="247"/>
    </location>
</feature>
<evidence type="ECO:0000313" key="13">
    <source>
        <dbReference type="EMBL" id="SFD88440.1"/>
    </source>
</evidence>
<organism evidence="13 14">
    <name type="scientific">Lentibacillus persicus</name>
    <dbReference type="NCBI Taxonomy" id="640948"/>
    <lineage>
        <taxon>Bacteria</taxon>
        <taxon>Bacillati</taxon>
        <taxon>Bacillota</taxon>
        <taxon>Bacilli</taxon>
        <taxon>Bacillales</taxon>
        <taxon>Bacillaceae</taxon>
        <taxon>Lentibacillus</taxon>
    </lineage>
</organism>
<evidence type="ECO:0000256" key="3">
    <source>
        <dbReference type="ARBA" id="ARBA00022679"/>
    </source>
</evidence>
<dbReference type="Proteomes" id="UP000199474">
    <property type="component" value="Unassembled WGS sequence"/>
</dbReference>
<dbReference type="EMBL" id="FOMR01000005">
    <property type="protein sequence ID" value="SFD88440.1"/>
    <property type="molecule type" value="Genomic_DNA"/>
</dbReference>
<evidence type="ECO:0000256" key="8">
    <source>
        <dbReference type="HAMAP-Rule" id="MF_02220"/>
    </source>
</evidence>
<dbReference type="Pfam" id="PF02782">
    <property type="entry name" value="FGGY_C"/>
    <property type="match status" value="1"/>
</dbReference>
<evidence type="ECO:0000256" key="2">
    <source>
        <dbReference type="ARBA" id="ARBA00022629"/>
    </source>
</evidence>
<dbReference type="InterPro" id="IPR018483">
    <property type="entry name" value="Carb_kinase_FGGY_CS"/>
</dbReference>
<evidence type="ECO:0000313" key="14">
    <source>
        <dbReference type="Proteomes" id="UP000199474"/>
    </source>
</evidence>
<keyword evidence="6 8" id="KW-0067">ATP-binding</keyword>
<dbReference type="CDD" id="cd07808">
    <property type="entry name" value="ASKHA_NBD_FGGY_EcXK-like"/>
    <property type="match status" value="1"/>
</dbReference>
<evidence type="ECO:0000256" key="5">
    <source>
        <dbReference type="ARBA" id="ARBA00022777"/>
    </source>
</evidence>
<evidence type="ECO:0000256" key="4">
    <source>
        <dbReference type="ARBA" id="ARBA00022741"/>
    </source>
</evidence>
<dbReference type="Pfam" id="PF00370">
    <property type="entry name" value="FGGY_N"/>
    <property type="match status" value="1"/>
</dbReference>
<dbReference type="RefSeq" id="WP_090084307.1">
    <property type="nucleotide sequence ID" value="NZ_FOMR01000005.1"/>
</dbReference>
<dbReference type="PROSITE" id="PS00933">
    <property type="entry name" value="FGGY_KINASES_1"/>
    <property type="match status" value="1"/>
</dbReference>
<dbReference type="InterPro" id="IPR018484">
    <property type="entry name" value="FGGY_N"/>
</dbReference>
<dbReference type="PANTHER" id="PTHR43095:SF5">
    <property type="entry name" value="XYLULOSE KINASE"/>
    <property type="match status" value="1"/>
</dbReference>
<keyword evidence="4 8" id="KW-0547">Nucleotide-binding</keyword>
<feature type="domain" description="Carbohydrate kinase FGGY C-terminal" evidence="12">
    <location>
        <begin position="257"/>
        <end position="442"/>
    </location>
</feature>
<dbReference type="InterPro" id="IPR018485">
    <property type="entry name" value="FGGY_C"/>
</dbReference>
<dbReference type="STRING" id="640948.SAMN05216238_105128"/>
<evidence type="ECO:0000256" key="9">
    <source>
        <dbReference type="RuleBase" id="RU003733"/>
    </source>
</evidence>
<keyword evidence="2 8" id="KW-0859">Xylose metabolism</keyword>
<dbReference type="InterPro" id="IPR006000">
    <property type="entry name" value="Xylulokinase"/>
</dbReference>
<dbReference type="GO" id="GO:0005998">
    <property type="term" value="P:xylulose catabolic process"/>
    <property type="evidence" value="ECO:0007669"/>
    <property type="project" value="UniProtKB-UniRule"/>
</dbReference>
<gene>
    <name evidence="8 10" type="primary">xylB</name>
    <name evidence="13" type="ORF">SAMN05216238_105128</name>
</gene>
<keyword evidence="3 8" id="KW-0808">Transferase</keyword>
<feature type="binding site" evidence="8">
    <location>
        <begin position="81"/>
        <end position="82"/>
    </location>
    <ligand>
        <name>substrate</name>
    </ligand>
</feature>
<comment type="similarity">
    <text evidence="1 8 9">Belongs to the FGGY kinase family.</text>
</comment>
<evidence type="ECO:0000256" key="10">
    <source>
        <dbReference type="RuleBase" id="RU364073"/>
    </source>
</evidence>